<evidence type="ECO:0000256" key="2">
    <source>
        <dbReference type="ARBA" id="ARBA00022692"/>
    </source>
</evidence>
<name>A0A0N8H6W1_9HYPO</name>
<evidence type="ECO:0000256" key="1">
    <source>
        <dbReference type="ARBA" id="ARBA00004141"/>
    </source>
</evidence>
<dbReference type="STRING" id="78410.A0A0N8H6W1"/>
<dbReference type="EMBL" id="LKCW01000091">
    <property type="protein sequence ID" value="KPM40076.1"/>
    <property type="molecule type" value="Genomic_DNA"/>
</dbReference>
<feature type="transmembrane region" description="Helical" evidence="6">
    <location>
        <begin position="282"/>
        <end position="305"/>
    </location>
</feature>
<accession>A0A0N8H6W1</accession>
<comment type="subcellular location">
    <subcellularLocation>
        <location evidence="1">Membrane</location>
        <topology evidence="1">Multi-pass membrane protein</topology>
    </subcellularLocation>
</comment>
<dbReference type="Proteomes" id="UP000050424">
    <property type="component" value="Unassembled WGS sequence"/>
</dbReference>
<evidence type="ECO:0000313" key="8">
    <source>
        <dbReference type="Proteomes" id="UP000050424"/>
    </source>
</evidence>
<comment type="caution">
    <text evidence="7">The sequence shown here is derived from an EMBL/GenBank/DDBJ whole genome shotgun (WGS) entry which is preliminary data.</text>
</comment>
<feature type="transmembrane region" description="Helical" evidence="6">
    <location>
        <begin position="395"/>
        <end position="419"/>
    </location>
</feature>
<feature type="transmembrane region" description="Helical" evidence="6">
    <location>
        <begin position="431"/>
        <end position="451"/>
    </location>
</feature>
<keyword evidence="8" id="KW-1185">Reference proteome</keyword>
<feature type="transmembrane region" description="Helical" evidence="6">
    <location>
        <begin position="571"/>
        <end position="590"/>
    </location>
</feature>
<dbReference type="Pfam" id="PF07690">
    <property type="entry name" value="MFS_1"/>
    <property type="match status" value="1"/>
</dbReference>
<dbReference type="Gene3D" id="1.20.1250.20">
    <property type="entry name" value="MFS general substrate transporter like domains"/>
    <property type="match status" value="1"/>
</dbReference>
<evidence type="ECO:0008006" key="9">
    <source>
        <dbReference type="Google" id="ProtNLM"/>
    </source>
</evidence>
<protein>
    <recommendedName>
        <fullName evidence="9">Major facilitator superfamily (MFS) profile domain-containing protein</fullName>
    </recommendedName>
</protein>
<dbReference type="InterPro" id="IPR011701">
    <property type="entry name" value="MFS"/>
</dbReference>
<feature type="transmembrane region" description="Helical" evidence="6">
    <location>
        <begin position="472"/>
        <end position="492"/>
    </location>
</feature>
<feature type="transmembrane region" description="Helical" evidence="6">
    <location>
        <begin position="311"/>
        <end position="331"/>
    </location>
</feature>
<feature type="transmembrane region" description="Helical" evidence="6">
    <location>
        <begin position="498"/>
        <end position="518"/>
    </location>
</feature>
<organism evidence="7 8">
    <name type="scientific">Neonectria ditissima</name>
    <dbReference type="NCBI Taxonomy" id="78410"/>
    <lineage>
        <taxon>Eukaryota</taxon>
        <taxon>Fungi</taxon>
        <taxon>Dikarya</taxon>
        <taxon>Ascomycota</taxon>
        <taxon>Pezizomycotina</taxon>
        <taxon>Sordariomycetes</taxon>
        <taxon>Hypocreomycetidae</taxon>
        <taxon>Hypocreales</taxon>
        <taxon>Nectriaceae</taxon>
        <taxon>Neonectria</taxon>
    </lineage>
</organism>
<dbReference type="InterPro" id="IPR036259">
    <property type="entry name" value="MFS_trans_sf"/>
</dbReference>
<reference evidence="7 8" key="1">
    <citation type="submission" date="2015-09" db="EMBL/GenBank/DDBJ databases">
        <title>Draft genome of a European isolate of the apple canker pathogen Neonectria ditissima.</title>
        <authorList>
            <person name="Gomez-Cortecero A."/>
            <person name="Harrison R.J."/>
            <person name="Armitage A.D."/>
        </authorList>
    </citation>
    <scope>NUCLEOTIDE SEQUENCE [LARGE SCALE GENOMIC DNA]</scope>
    <source>
        <strain evidence="7 8">R09/05</strain>
    </source>
</reference>
<dbReference type="PANTHER" id="PTHR23502">
    <property type="entry name" value="MAJOR FACILITATOR SUPERFAMILY"/>
    <property type="match status" value="1"/>
</dbReference>
<feature type="transmembrane region" description="Helical" evidence="6">
    <location>
        <begin position="539"/>
        <end position="559"/>
    </location>
</feature>
<dbReference type="OrthoDB" id="6770063at2759"/>
<dbReference type="PANTHER" id="PTHR23502:SF60">
    <property type="entry name" value="MAJOR FACILITATOR SUPERFAMILY (MFS) PROFILE DOMAIN-CONTAINING PROTEIN-RELATED"/>
    <property type="match status" value="1"/>
</dbReference>
<evidence type="ECO:0000256" key="3">
    <source>
        <dbReference type="ARBA" id="ARBA00022989"/>
    </source>
</evidence>
<dbReference type="GO" id="GO:0016020">
    <property type="term" value="C:membrane"/>
    <property type="evidence" value="ECO:0007669"/>
    <property type="project" value="UniProtKB-SubCell"/>
</dbReference>
<evidence type="ECO:0000313" key="7">
    <source>
        <dbReference type="EMBL" id="KPM40076.1"/>
    </source>
</evidence>
<proteinExistence type="predicted"/>
<gene>
    <name evidence="7" type="ORF">AK830_g6501</name>
</gene>
<evidence type="ECO:0000256" key="6">
    <source>
        <dbReference type="SAM" id="Phobius"/>
    </source>
</evidence>
<evidence type="ECO:0000256" key="4">
    <source>
        <dbReference type="ARBA" id="ARBA00023136"/>
    </source>
</evidence>
<keyword evidence="5" id="KW-0325">Glycoprotein</keyword>
<keyword evidence="4 6" id="KW-0472">Membrane</keyword>
<dbReference type="SUPFAM" id="SSF103473">
    <property type="entry name" value="MFS general substrate transporter"/>
    <property type="match status" value="1"/>
</dbReference>
<dbReference type="GO" id="GO:0022857">
    <property type="term" value="F:transmembrane transporter activity"/>
    <property type="evidence" value="ECO:0007669"/>
    <property type="project" value="InterPro"/>
</dbReference>
<keyword evidence="3 6" id="KW-1133">Transmembrane helix</keyword>
<evidence type="ECO:0000256" key="5">
    <source>
        <dbReference type="ARBA" id="ARBA00023180"/>
    </source>
</evidence>
<keyword evidence="2 6" id="KW-0812">Transmembrane</keyword>
<dbReference type="AlphaFoldDB" id="A0A0N8H6W1"/>
<sequence length="609" mass="64043">MAAKLSVRVGRRTDTSSCIATELLPEWVVAGVVAGVAAGGVAADGFAEVVAVVAGVAAGEVVAEAVVEVAVEAVGEVAADVDAAAAAVEAAAEVVAEAVVGVAAEAVAAVVADEAVADEGDIVVADVCAADAAGFAAEDVAVVAAGAEAVGSAGPVDYECIGNVAEHSVGSVLGGLAPAVVFDVAGGSDAVGTAAGFDGLAEIAETAEHVADVELADYGCTGLVDRLVTADAKARLRAIRRRKQAAHEAIRLQVDGRLPFYTCLTGPVLADMYHAKDRGKSLAIAGLLPYIGPALGPIVGGLAAQHLWWPWLFWILSIFDAAFSVLGFFVIRESYTPVLLQRKAKKIAACNNSVGSSRVSVRSRARLFIREFFSQFGPAISRPVNLLIHRPIIQLLSIAMAIQFGIYTLVLSTFASLWITKYRQSETSASIHYIAIALGAFLCAQGGGRLMDYMWRRTTAACPDREPTPEYRIPYIITGLVPTGAGLLWYAWAAENSVHWAVVDFGVFFFTCGSFMFAQGMMAYLVDEFSSTRAASASAATRLWTYILGFAFPIFAPALYEKLGYGWGNSLLALLFIALGAPITLVIWLWGDRIRAIGRTAEDEKERIL</sequence>